<evidence type="ECO:0000259" key="5">
    <source>
        <dbReference type="Pfam" id="PF04494"/>
    </source>
</evidence>
<evidence type="ECO:0000256" key="1">
    <source>
        <dbReference type="ARBA" id="ARBA00004123"/>
    </source>
</evidence>
<dbReference type="Pfam" id="PF04494">
    <property type="entry name" value="TFIID_NTD2"/>
    <property type="match status" value="1"/>
</dbReference>
<comment type="subcellular location">
    <subcellularLocation>
        <location evidence="1">Nucleus</location>
    </subcellularLocation>
</comment>
<dbReference type="PROSITE" id="PS50231">
    <property type="entry name" value="RICIN_B_LECTIN"/>
    <property type="match status" value="1"/>
</dbReference>
<evidence type="ECO:0000313" key="7">
    <source>
        <dbReference type="Proteomes" id="UP000002173"/>
    </source>
</evidence>
<organism evidence="6 7">
    <name type="scientific">Babesia bovis</name>
    <dbReference type="NCBI Taxonomy" id="5865"/>
    <lineage>
        <taxon>Eukaryota</taxon>
        <taxon>Sar</taxon>
        <taxon>Alveolata</taxon>
        <taxon>Apicomplexa</taxon>
        <taxon>Aconoidasida</taxon>
        <taxon>Piroplasmida</taxon>
        <taxon>Babesiidae</taxon>
        <taxon>Babesia</taxon>
    </lineage>
</organism>
<dbReference type="PANTHER" id="PTHR19879:SF1">
    <property type="entry name" value="CANNONBALL-RELATED"/>
    <property type="match status" value="1"/>
</dbReference>
<dbReference type="GO" id="GO:0016251">
    <property type="term" value="F:RNA polymerase II general transcription initiation factor activity"/>
    <property type="evidence" value="ECO:0007669"/>
    <property type="project" value="TreeGrafter"/>
</dbReference>
<dbReference type="GO" id="GO:0005669">
    <property type="term" value="C:transcription factor TFIID complex"/>
    <property type="evidence" value="ECO:0007669"/>
    <property type="project" value="TreeGrafter"/>
</dbReference>
<dbReference type="Proteomes" id="UP000002173">
    <property type="component" value="Chromosome 3"/>
</dbReference>
<feature type="repeat" description="WD" evidence="3">
    <location>
        <begin position="416"/>
        <end position="447"/>
    </location>
</feature>
<proteinExistence type="predicted"/>
<evidence type="ECO:0000313" key="6">
    <source>
        <dbReference type="EMBL" id="EDO07837.1"/>
    </source>
</evidence>
<dbReference type="eggNOG" id="KOG0263">
    <property type="taxonomic scope" value="Eukaryota"/>
</dbReference>
<feature type="domain" description="TFIID subunit TAF5 NTD2" evidence="5">
    <location>
        <begin position="48"/>
        <end position="170"/>
    </location>
</feature>
<dbReference type="Gene3D" id="2.130.10.10">
    <property type="entry name" value="YVTN repeat-like/Quinoprotein amine dehydrogenase"/>
    <property type="match status" value="2"/>
</dbReference>
<evidence type="ECO:0000256" key="4">
    <source>
        <dbReference type="SAM" id="MobiDB-lite"/>
    </source>
</evidence>
<dbReference type="SUPFAM" id="SSF50978">
    <property type="entry name" value="WD40 repeat-like"/>
    <property type="match status" value="1"/>
</dbReference>
<feature type="region of interest" description="Disordered" evidence="4">
    <location>
        <begin position="1"/>
        <end position="25"/>
    </location>
</feature>
<name>A7AMQ3_BABBO</name>
<evidence type="ECO:0000256" key="3">
    <source>
        <dbReference type="PROSITE-ProRule" id="PRU00221"/>
    </source>
</evidence>
<dbReference type="Pfam" id="PF00400">
    <property type="entry name" value="WD40"/>
    <property type="match status" value="3"/>
</dbReference>
<reference evidence="6 7" key="1">
    <citation type="journal article" date="2007" name="PLoS Pathog.">
        <title>Genome sequence of Babesia bovis and comparative analysis of apicomplexan hemoprotozoa.</title>
        <authorList>
            <person name="Brayton K.A."/>
            <person name="Lau A.O.T."/>
            <person name="Herndon D.R."/>
            <person name="Hannick L."/>
            <person name="Kappmeyer L.S."/>
            <person name="Berens S.J."/>
            <person name="Bidwell S.L."/>
            <person name="Brown W.C."/>
            <person name="Crabtree J."/>
            <person name="Fadrosh D."/>
            <person name="Feldblum T."/>
            <person name="Forberger H.A."/>
            <person name="Haas B.J."/>
            <person name="Howell J.M."/>
            <person name="Khouri H."/>
            <person name="Koo H."/>
            <person name="Mann D.J."/>
            <person name="Norimine J."/>
            <person name="Paulsen I.T."/>
            <person name="Radune D."/>
            <person name="Ren Q."/>
            <person name="Smith R.K. Jr."/>
            <person name="Suarez C.E."/>
            <person name="White O."/>
            <person name="Wortman J.R."/>
            <person name="Knowles D.P. Jr."/>
            <person name="McElwain T.F."/>
            <person name="Nene V.M."/>
        </authorList>
    </citation>
    <scope>NUCLEOTIDE SEQUENCE [LARGE SCALE GENOMIC DNA]</scope>
    <source>
        <strain evidence="6">T2Bo</strain>
    </source>
</reference>
<dbReference type="STRING" id="5865.A7AMQ3"/>
<evidence type="ECO:0000256" key="2">
    <source>
        <dbReference type="ARBA" id="ARBA00023242"/>
    </source>
</evidence>
<dbReference type="AlphaFoldDB" id="A7AMQ3"/>
<dbReference type="EMBL" id="AAXT01000001">
    <property type="protein sequence ID" value="EDO07837.1"/>
    <property type="molecule type" value="Genomic_DNA"/>
</dbReference>
<dbReference type="Gene3D" id="1.25.40.500">
    <property type="entry name" value="TFIID subunit TAF5, NTD2 domain"/>
    <property type="match status" value="1"/>
</dbReference>
<keyword evidence="3" id="KW-0853">WD repeat</keyword>
<comment type="caution">
    <text evidence="6">The sequence shown here is derived from an EMBL/GenBank/DDBJ whole genome shotgun (WGS) entry which is preliminary data.</text>
</comment>
<dbReference type="InterPro" id="IPR001680">
    <property type="entry name" value="WD40_rpt"/>
</dbReference>
<dbReference type="GO" id="GO:0006367">
    <property type="term" value="P:transcription initiation at RNA polymerase II promoter"/>
    <property type="evidence" value="ECO:0007669"/>
    <property type="project" value="TreeGrafter"/>
</dbReference>
<accession>A7AMQ3</accession>
<gene>
    <name evidence="6" type="ORF">BBOV_III002720</name>
</gene>
<dbReference type="InterPro" id="IPR007582">
    <property type="entry name" value="TFIID_NTD2"/>
</dbReference>
<dbReference type="PROSITE" id="PS50294">
    <property type="entry name" value="WD_REPEATS_REGION"/>
    <property type="match status" value="2"/>
</dbReference>
<sequence>MGVGSPDDFGVQRNHGAPPELHTSPLALAPRTNMKHKANDEKLQVLFDNYTNEFQRMVEWALSSLNRSREELLDVCFVVYLEVYVRLFRSSADYARKFLKEFLSLFEYKFGHFIKPIMDFLFPDQLANSPLIRQRAFLQQKYYIILSKRAMRLITGWMNNNEGSVLDDIIIEGVEFLDGELFNHSQGHLFRSHFIAKYDIDPITVNRYKHPFYGLYIRDFDDEIKAKKVKQAEVLAKQEIPYIPLGLPAEILADYSTTECGSAIVETITGEHARLEEPDKLVPLPKHGTDYYQALRGMFIAQRDARVPHDNTMALSYTFQNVLRSSSCAISAFDGRFAALGLDDGGILVWDLVTSECANAMKDITPVLGESIAARSVAKSAGATIVDRLLQNNSSSGTTRSTEQQKDNLVSGEGIMYGHDGSVQSLVFGECGKVLLSGGVDGETRLWLMGSKSTRCVYRGGDSAVMDLAYAPYGFYFSTCEADGAARMWATDRSFPLRILRTAQADCLGVKFHPNSSLLATPCSDGKIRFWDLRTSGCSIILDSTPNGVKYNPCCNSVIAISKNGRILASANGNHVTVYDLYQSRQMQMLLGHTETIVAMDFNNGTTELAISDPTVVSLWDLNCKLYIYCITYAGSRQWPSSQHPSDSTSTFNSRVSTLTQFENGAIGLKKAMRVVDTQIRDIGYTPENVLLTLGLSTSKEMDM</sequence>
<dbReference type="InterPro" id="IPR037264">
    <property type="entry name" value="TFIID_NTD2_sf"/>
</dbReference>
<dbReference type="SMART" id="SM00320">
    <property type="entry name" value="WD40"/>
    <property type="match status" value="6"/>
</dbReference>
<keyword evidence="2" id="KW-0539">Nucleus</keyword>
<feature type="repeat" description="WD" evidence="3">
    <location>
        <begin position="500"/>
        <end position="535"/>
    </location>
</feature>
<dbReference type="InParanoid" id="A7AMQ3"/>
<dbReference type="PROSITE" id="PS50082">
    <property type="entry name" value="WD_REPEATS_2"/>
    <property type="match status" value="3"/>
</dbReference>
<dbReference type="OMA" id="TSECANA"/>
<dbReference type="VEuPathDB" id="PiroplasmaDB:BBOV_III002720"/>
<protein>
    <submittedName>
        <fullName evidence="6">WD domain, G-beta repeat containing protein</fullName>
    </submittedName>
</protein>
<dbReference type="InterPro" id="IPR015943">
    <property type="entry name" value="WD40/YVTN_repeat-like_dom_sf"/>
</dbReference>
<feature type="repeat" description="WD" evidence="3">
    <location>
        <begin position="458"/>
        <end position="489"/>
    </location>
</feature>
<dbReference type="InterPro" id="IPR036322">
    <property type="entry name" value="WD40_repeat_dom_sf"/>
</dbReference>
<keyword evidence="7" id="KW-1185">Reference proteome</keyword>
<dbReference type="PANTHER" id="PTHR19879">
    <property type="entry name" value="TRANSCRIPTION INITIATION FACTOR TFIID"/>
    <property type="match status" value="1"/>
</dbReference>
<dbReference type="SUPFAM" id="SSF160897">
    <property type="entry name" value="Taf5 N-terminal domain-like"/>
    <property type="match status" value="1"/>
</dbReference>